<sequence length="136" mass="16020">MEPSPSYKWAFSHSIMAWMFNQVNWPEFKRRKPTYLTQGRYGIVTDRWQKLSDVYVDEHTLEFHSIYADEFLVHGVDVQGKKCCRVSSSNGIISGALTSYCVEMNYLKHLKLWPMKILKWLINFFIQIGNSATKFL</sequence>
<dbReference type="EMBL" id="JBDFQZ010000016">
    <property type="protein sequence ID" value="KAK9663669.1"/>
    <property type="molecule type" value="Genomic_DNA"/>
</dbReference>
<dbReference type="InterPro" id="IPR013785">
    <property type="entry name" value="Aldolase_TIM"/>
</dbReference>
<protein>
    <submittedName>
        <fullName evidence="1">Uncharacterized protein</fullName>
    </submittedName>
</protein>
<organism evidence="1 2">
    <name type="scientific">Saponaria officinalis</name>
    <name type="common">Common soapwort</name>
    <name type="synonym">Lychnis saponaria</name>
    <dbReference type="NCBI Taxonomy" id="3572"/>
    <lineage>
        <taxon>Eukaryota</taxon>
        <taxon>Viridiplantae</taxon>
        <taxon>Streptophyta</taxon>
        <taxon>Embryophyta</taxon>
        <taxon>Tracheophyta</taxon>
        <taxon>Spermatophyta</taxon>
        <taxon>Magnoliopsida</taxon>
        <taxon>eudicotyledons</taxon>
        <taxon>Gunneridae</taxon>
        <taxon>Pentapetalae</taxon>
        <taxon>Caryophyllales</taxon>
        <taxon>Caryophyllaceae</taxon>
        <taxon>Caryophylleae</taxon>
        <taxon>Saponaria</taxon>
    </lineage>
</organism>
<dbReference type="AlphaFoldDB" id="A0AAW1GJ47"/>
<keyword evidence="2" id="KW-1185">Reference proteome</keyword>
<dbReference type="Proteomes" id="UP001443914">
    <property type="component" value="Unassembled WGS sequence"/>
</dbReference>
<comment type="caution">
    <text evidence="1">The sequence shown here is derived from an EMBL/GenBank/DDBJ whole genome shotgun (WGS) entry which is preliminary data.</text>
</comment>
<evidence type="ECO:0000313" key="1">
    <source>
        <dbReference type="EMBL" id="KAK9663669.1"/>
    </source>
</evidence>
<gene>
    <name evidence="1" type="ORF">RND81_O266500</name>
</gene>
<evidence type="ECO:0000313" key="2">
    <source>
        <dbReference type="Proteomes" id="UP001443914"/>
    </source>
</evidence>
<dbReference type="Gene3D" id="3.20.20.70">
    <property type="entry name" value="Aldolase class I"/>
    <property type="match status" value="1"/>
</dbReference>
<name>A0AAW1GJ47_SAPOF</name>
<proteinExistence type="predicted"/>
<reference evidence="1" key="1">
    <citation type="submission" date="2024-03" db="EMBL/GenBank/DDBJ databases">
        <title>WGS assembly of Saponaria officinalis var. Norfolk2.</title>
        <authorList>
            <person name="Jenkins J."/>
            <person name="Shu S."/>
            <person name="Grimwood J."/>
            <person name="Barry K."/>
            <person name="Goodstein D."/>
            <person name="Schmutz J."/>
            <person name="Leebens-Mack J."/>
            <person name="Osbourn A."/>
        </authorList>
    </citation>
    <scope>NUCLEOTIDE SEQUENCE [LARGE SCALE GENOMIC DNA]</scope>
    <source>
        <strain evidence="1">JIC</strain>
    </source>
</reference>
<accession>A0AAW1GJ47</accession>